<dbReference type="GO" id="GO:0000156">
    <property type="term" value="F:phosphorelay response regulator activity"/>
    <property type="evidence" value="ECO:0007669"/>
    <property type="project" value="TreeGrafter"/>
</dbReference>
<comment type="caution">
    <text evidence="10">The sequence shown here is derived from an EMBL/GenBank/DDBJ whole genome shotgun (WGS) entry which is preliminary data.</text>
</comment>
<evidence type="ECO:0000313" key="11">
    <source>
        <dbReference type="Proteomes" id="UP000460435"/>
    </source>
</evidence>
<gene>
    <name evidence="10" type="ORF">F7O44_03490</name>
</gene>
<dbReference type="InterPro" id="IPR001789">
    <property type="entry name" value="Sig_transdc_resp-reg_receiver"/>
</dbReference>
<dbReference type="SMART" id="SM00862">
    <property type="entry name" value="Trans_reg_C"/>
    <property type="match status" value="1"/>
</dbReference>
<evidence type="ECO:0000256" key="3">
    <source>
        <dbReference type="ARBA" id="ARBA00023125"/>
    </source>
</evidence>
<dbReference type="SMART" id="SM00448">
    <property type="entry name" value="REC"/>
    <property type="match status" value="1"/>
</dbReference>
<keyword evidence="4" id="KW-0804">Transcription</keyword>
<dbReference type="PANTHER" id="PTHR48111:SF72">
    <property type="entry name" value="SENSORY TRANSDUCTION PROTEIN REGX3"/>
    <property type="match status" value="1"/>
</dbReference>
<name>A0A7K3LYL9_9ACTN</name>
<dbReference type="InterPro" id="IPR036388">
    <property type="entry name" value="WH-like_DNA-bd_sf"/>
</dbReference>
<evidence type="ECO:0000256" key="4">
    <source>
        <dbReference type="ARBA" id="ARBA00023163"/>
    </source>
</evidence>
<proteinExistence type="predicted"/>
<evidence type="ECO:0000259" key="9">
    <source>
        <dbReference type="PROSITE" id="PS51755"/>
    </source>
</evidence>
<dbReference type="RefSeq" id="WP_162448761.1">
    <property type="nucleotide sequence ID" value="NZ_WLZY01000001.1"/>
</dbReference>
<sequence>MRLLVVEDDAHVASALVAVLNRAGYETVWVKDGRGALEQLGSDTDMVLLDLGLPDIDGLELCRRIRRLSDAPVVMITARSQLNARIQGLEVGADDYLVKPYDVRELIARIEAINRRGRPRELRPAGDDSAIRVGEVRIDLASREVRAGHTHVSLTKKEFDVVALLARHPGVALPRERILREVWQTNWRGLGRSLEVHVGSIRRKLGSHDVIETVRGVGYRLARR</sequence>
<accession>A0A7K3LYL9</accession>
<dbReference type="Pfam" id="PF00072">
    <property type="entry name" value="Response_reg"/>
    <property type="match status" value="1"/>
</dbReference>
<keyword evidence="1 6" id="KW-0597">Phosphoprotein</keyword>
<dbReference type="GO" id="GO:0006355">
    <property type="term" value="P:regulation of DNA-templated transcription"/>
    <property type="evidence" value="ECO:0007669"/>
    <property type="project" value="InterPro"/>
</dbReference>
<feature type="DNA-binding region" description="OmpR/PhoB-type" evidence="7">
    <location>
        <begin position="128"/>
        <end position="223"/>
    </location>
</feature>
<dbReference type="InterPro" id="IPR001867">
    <property type="entry name" value="OmpR/PhoB-type_DNA-bd"/>
</dbReference>
<keyword evidence="11" id="KW-1185">Reference proteome</keyword>
<keyword evidence="2" id="KW-0805">Transcription regulation</keyword>
<dbReference type="GO" id="GO:0005829">
    <property type="term" value="C:cytosol"/>
    <property type="evidence" value="ECO:0007669"/>
    <property type="project" value="TreeGrafter"/>
</dbReference>
<reference evidence="10 11" key="1">
    <citation type="submission" date="2019-11" db="EMBL/GenBank/DDBJ databases">
        <authorList>
            <person name="Li X.-J."/>
            <person name="Feng X.-M."/>
        </authorList>
    </citation>
    <scope>NUCLEOTIDE SEQUENCE [LARGE SCALE GENOMIC DNA]</scope>
    <source>
        <strain evidence="10 11">XMNu-373</strain>
    </source>
</reference>
<dbReference type="PROSITE" id="PS51755">
    <property type="entry name" value="OMPR_PHOB"/>
    <property type="match status" value="1"/>
</dbReference>
<dbReference type="AlphaFoldDB" id="A0A7K3LYL9"/>
<evidence type="ECO:0000313" key="10">
    <source>
        <dbReference type="EMBL" id="NDL56133.1"/>
    </source>
</evidence>
<dbReference type="EMBL" id="WLZY01000001">
    <property type="protein sequence ID" value="NDL56133.1"/>
    <property type="molecule type" value="Genomic_DNA"/>
</dbReference>
<dbReference type="PROSITE" id="PS50110">
    <property type="entry name" value="RESPONSE_REGULATORY"/>
    <property type="match status" value="1"/>
</dbReference>
<protein>
    <recommendedName>
        <fullName evidence="5">Sensory transduction protein RegX3</fullName>
    </recommendedName>
</protein>
<evidence type="ECO:0000256" key="2">
    <source>
        <dbReference type="ARBA" id="ARBA00023015"/>
    </source>
</evidence>
<feature type="domain" description="OmpR/PhoB-type" evidence="9">
    <location>
        <begin position="128"/>
        <end position="223"/>
    </location>
</feature>
<dbReference type="GO" id="GO:0032993">
    <property type="term" value="C:protein-DNA complex"/>
    <property type="evidence" value="ECO:0007669"/>
    <property type="project" value="TreeGrafter"/>
</dbReference>
<evidence type="ECO:0000256" key="1">
    <source>
        <dbReference type="ARBA" id="ARBA00022553"/>
    </source>
</evidence>
<evidence type="ECO:0000256" key="7">
    <source>
        <dbReference type="PROSITE-ProRule" id="PRU01091"/>
    </source>
</evidence>
<dbReference type="Gene3D" id="1.10.10.10">
    <property type="entry name" value="Winged helix-like DNA-binding domain superfamily/Winged helix DNA-binding domain"/>
    <property type="match status" value="1"/>
</dbReference>
<dbReference type="Pfam" id="PF00486">
    <property type="entry name" value="Trans_reg_C"/>
    <property type="match status" value="1"/>
</dbReference>
<evidence type="ECO:0000256" key="5">
    <source>
        <dbReference type="ARBA" id="ARBA00041201"/>
    </source>
</evidence>
<keyword evidence="3 7" id="KW-0238">DNA-binding</keyword>
<dbReference type="GO" id="GO:0000976">
    <property type="term" value="F:transcription cis-regulatory region binding"/>
    <property type="evidence" value="ECO:0007669"/>
    <property type="project" value="TreeGrafter"/>
</dbReference>
<evidence type="ECO:0000256" key="6">
    <source>
        <dbReference type="PROSITE-ProRule" id="PRU00169"/>
    </source>
</evidence>
<dbReference type="Gene3D" id="6.10.250.690">
    <property type="match status" value="1"/>
</dbReference>
<dbReference type="InterPro" id="IPR039420">
    <property type="entry name" value="WalR-like"/>
</dbReference>
<dbReference type="CDD" id="cd00383">
    <property type="entry name" value="trans_reg_C"/>
    <property type="match status" value="1"/>
</dbReference>
<dbReference type="Proteomes" id="UP000460435">
    <property type="component" value="Unassembled WGS sequence"/>
</dbReference>
<dbReference type="InterPro" id="IPR011006">
    <property type="entry name" value="CheY-like_superfamily"/>
</dbReference>
<evidence type="ECO:0000259" key="8">
    <source>
        <dbReference type="PROSITE" id="PS50110"/>
    </source>
</evidence>
<dbReference type="Gene3D" id="3.40.50.2300">
    <property type="match status" value="1"/>
</dbReference>
<feature type="domain" description="Response regulatory" evidence="8">
    <location>
        <begin position="2"/>
        <end position="114"/>
    </location>
</feature>
<dbReference type="SUPFAM" id="SSF52172">
    <property type="entry name" value="CheY-like"/>
    <property type="match status" value="1"/>
</dbReference>
<feature type="modified residue" description="4-aspartylphosphate" evidence="6">
    <location>
        <position position="50"/>
    </location>
</feature>
<dbReference type="PANTHER" id="PTHR48111">
    <property type="entry name" value="REGULATOR OF RPOS"/>
    <property type="match status" value="1"/>
</dbReference>
<organism evidence="10 11">
    <name type="scientific">Phytoactinopolyspora mesophila</name>
    <dbReference type="NCBI Taxonomy" id="2650750"/>
    <lineage>
        <taxon>Bacteria</taxon>
        <taxon>Bacillati</taxon>
        <taxon>Actinomycetota</taxon>
        <taxon>Actinomycetes</taxon>
        <taxon>Jiangellales</taxon>
        <taxon>Jiangellaceae</taxon>
        <taxon>Phytoactinopolyspora</taxon>
    </lineage>
</organism>